<name>A0A9X4KZI0_9BACL</name>
<sequence>MIYFDPTGNKSLMTYAKAYSKAFSWSNIKETAADVGNTMWGDFKDAAEAVWYVSNEAALAYPPVAGGEYIIVKGAGYVWNGAKWVKAAITGSKEVKVSIQVLSKGERIKIFNQRLLDAPSAKSADEALAQLDKIMTEVEDAYSGVAKVDHPGLAYQGRMYAPRPDKTARMSDGSIRAVTSGNFIEITADGTIKIFAKNADKTQGALVLTKPGAGG</sequence>
<dbReference type="AlphaFoldDB" id="A0A9X4KZI0"/>
<keyword evidence="2" id="KW-1185">Reference proteome</keyword>
<evidence type="ECO:0000313" key="2">
    <source>
        <dbReference type="Proteomes" id="UP001153404"/>
    </source>
</evidence>
<evidence type="ECO:0000313" key="1">
    <source>
        <dbReference type="EMBL" id="MDG0814221.1"/>
    </source>
</evidence>
<proteinExistence type="predicted"/>
<dbReference type="RefSeq" id="WP_277538969.1">
    <property type="nucleotide sequence ID" value="NZ_JAPDIA010000009.1"/>
</dbReference>
<dbReference type="EMBL" id="JAPDIA010000009">
    <property type="protein sequence ID" value="MDG0814221.1"/>
    <property type="molecule type" value="Genomic_DNA"/>
</dbReference>
<accession>A0A9X4KZI0</accession>
<dbReference type="Proteomes" id="UP001153404">
    <property type="component" value="Unassembled WGS sequence"/>
</dbReference>
<protein>
    <submittedName>
        <fullName evidence="1">Uncharacterized protein</fullName>
    </submittedName>
</protein>
<reference evidence="1" key="1">
    <citation type="submission" date="2022-10" db="EMBL/GenBank/DDBJ databases">
        <title>Comparative genomic analysis of Cohnella hashimotonis sp. nov., isolated from the International Space Station.</title>
        <authorList>
            <person name="Simpson A."/>
            <person name="Venkateswaran K."/>
        </authorList>
    </citation>
    <scope>NUCLEOTIDE SEQUENCE</scope>
    <source>
        <strain evidence="1">DSM 28161</strain>
    </source>
</reference>
<gene>
    <name evidence="1" type="ORF">OMP40_36790</name>
</gene>
<comment type="caution">
    <text evidence="1">The sequence shown here is derived from an EMBL/GenBank/DDBJ whole genome shotgun (WGS) entry which is preliminary data.</text>
</comment>
<organism evidence="1 2">
    <name type="scientific">Cohnella rhizosphaerae</name>
    <dbReference type="NCBI Taxonomy" id="1457232"/>
    <lineage>
        <taxon>Bacteria</taxon>
        <taxon>Bacillati</taxon>
        <taxon>Bacillota</taxon>
        <taxon>Bacilli</taxon>
        <taxon>Bacillales</taxon>
        <taxon>Paenibacillaceae</taxon>
        <taxon>Cohnella</taxon>
    </lineage>
</organism>